<evidence type="ECO:0000256" key="1">
    <source>
        <dbReference type="ARBA" id="ARBA00022636"/>
    </source>
</evidence>
<dbReference type="Gene3D" id="2.30.110.10">
    <property type="entry name" value="Electron Transport, Fmn-binding Protein, Chain A"/>
    <property type="match status" value="1"/>
</dbReference>
<protein>
    <submittedName>
        <fullName evidence="6">Flagellar brake protein</fullName>
    </submittedName>
</protein>
<keyword evidence="3" id="KW-0975">Bacterial flagellum</keyword>
<accession>A0A7W2FTH9</accession>
<sequence>MPNDNVELLIPFLTPGLKFSIKLEFGPHDTYAFNADYIGCKLGQYVIAEFPKKAQEALVMRQVNNAEVVVRGITQSKLGHIVAFKSSILGSINSPTGLLFLRMPKHFASKPIRSHERYTLDLPISIKSNTVSYEATMLDFSVNGCAIFIKGENTLDSNSEIAVESELSALLPETLVYSIVGIEKQKQGHRFGIKFNQTIEMTSELKQALLEKTFLATPI</sequence>
<evidence type="ECO:0000313" key="7">
    <source>
        <dbReference type="Proteomes" id="UP000571701"/>
    </source>
</evidence>
<feature type="domain" description="PilZ" evidence="4">
    <location>
        <begin position="112"/>
        <end position="206"/>
    </location>
</feature>
<dbReference type="Proteomes" id="UP000571701">
    <property type="component" value="Unassembled WGS sequence"/>
</dbReference>
<proteinExistence type="predicted"/>
<keyword evidence="7" id="KW-1185">Reference proteome</keyword>
<name>A0A7W2FTH9_9VIBR</name>
<keyword evidence="1" id="KW-0973">c-di-GMP</keyword>
<organism evidence="6 7">
    <name type="scientific">Vibrio marinisediminis</name>
    <dbReference type="NCBI Taxonomy" id="2758441"/>
    <lineage>
        <taxon>Bacteria</taxon>
        <taxon>Pseudomonadati</taxon>
        <taxon>Pseudomonadota</taxon>
        <taxon>Gammaproteobacteria</taxon>
        <taxon>Vibrionales</taxon>
        <taxon>Vibrionaceae</taxon>
        <taxon>Vibrio</taxon>
    </lineage>
</organism>
<dbReference type="Gene3D" id="2.40.10.220">
    <property type="entry name" value="predicted glycosyltransferase like domains"/>
    <property type="match status" value="1"/>
</dbReference>
<comment type="caution">
    <text evidence="6">The sequence shown here is derived from an EMBL/GenBank/DDBJ whole genome shotgun (WGS) entry which is preliminary data.</text>
</comment>
<dbReference type="EMBL" id="JACFYF010000013">
    <property type="protein sequence ID" value="MBA5763967.1"/>
    <property type="molecule type" value="Genomic_DNA"/>
</dbReference>
<keyword evidence="6" id="KW-0969">Cilium</keyword>
<evidence type="ECO:0000259" key="4">
    <source>
        <dbReference type="Pfam" id="PF07238"/>
    </source>
</evidence>
<evidence type="ECO:0000256" key="2">
    <source>
        <dbReference type="ARBA" id="ARBA00022741"/>
    </source>
</evidence>
<keyword evidence="2" id="KW-0547">Nucleotide-binding</keyword>
<evidence type="ECO:0000259" key="5">
    <source>
        <dbReference type="Pfam" id="PF12945"/>
    </source>
</evidence>
<evidence type="ECO:0000313" key="6">
    <source>
        <dbReference type="EMBL" id="MBA5763967.1"/>
    </source>
</evidence>
<gene>
    <name evidence="6" type="ORF">H2O73_16505</name>
</gene>
<feature type="domain" description="Type III secretion system flagellar brake protein YcgR PilZN" evidence="5">
    <location>
        <begin position="15"/>
        <end position="104"/>
    </location>
</feature>
<dbReference type="InterPro" id="IPR012349">
    <property type="entry name" value="Split_barrel_FMN-bd"/>
</dbReference>
<dbReference type="SUPFAM" id="SSF141371">
    <property type="entry name" value="PilZ domain-like"/>
    <property type="match status" value="2"/>
</dbReference>
<reference evidence="6 7" key="1">
    <citation type="submission" date="2020-07" db="EMBL/GenBank/DDBJ databases">
        <title>Vibrio marinisediminis sp. nov., isolated from marine sediment.</title>
        <authorList>
            <person name="Ji X."/>
        </authorList>
    </citation>
    <scope>NUCLEOTIDE SEQUENCE [LARGE SCALE GENOMIC DNA]</scope>
    <source>
        <strain evidence="6 7">404</strain>
    </source>
</reference>
<dbReference type="InterPro" id="IPR009875">
    <property type="entry name" value="PilZ_domain"/>
</dbReference>
<dbReference type="Pfam" id="PF12945">
    <property type="entry name" value="PilZNR"/>
    <property type="match status" value="1"/>
</dbReference>
<dbReference type="InterPro" id="IPR009926">
    <property type="entry name" value="T3SS_YcgR_PilZN"/>
</dbReference>
<dbReference type="GO" id="GO:0035438">
    <property type="term" value="F:cyclic-di-GMP binding"/>
    <property type="evidence" value="ECO:0007669"/>
    <property type="project" value="InterPro"/>
</dbReference>
<keyword evidence="6" id="KW-0282">Flagellum</keyword>
<dbReference type="AlphaFoldDB" id="A0A7W2FTH9"/>
<dbReference type="Pfam" id="PF07238">
    <property type="entry name" value="PilZ"/>
    <property type="match status" value="1"/>
</dbReference>
<keyword evidence="6" id="KW-0966">Cell projection</keyword>
<evidence type="ECO:0000256" key="3">
    <source>
        <dbReference type="ARBA" id="ARBA00023143"/>
    </source>
</evidence>